<protein>
    <submittedName>
        <fullName evidence="7">TGF-beta-activated kinase 1 and MAP3K7-binding protein 2</fullName>
    </submittedName>
</protein>
<keyword evidence="7" id="KW-0808">Transferase</keyword>
<reference evidence="7 8" key="1">
    <citation type="submission" date="2019-07" db="EMBL/GenBank/DDBJ databases">
        <title>Draft genome assembly of a fouling barnacle, Amphibalanus amphitrite (Darwin, 1854): The first reference genome for Thecostraca.</title>
        <authorList>
            <person name="Kim W."/>
        </authorList>
    </citation>
    <scope>NUCLEOTIDE SEQUENCE [LARGE SCALE GENOMIC DNA]</scope>
    <source>
        <strain evidence="7">SNU_AA5</strain>
        <tissue evidence="7">Soma without cirri and trophi</tissue>
    </source>
</reference>
<dbReference type="Pfam" id="PF00641">
    <property type="entry name" value="Zn_ribbon_RanBP"/>
    <property type="match status" value="1"/>
</dbReference>
<evidence type="ECO:0000259" key="6">
    <source>
        <dbReference type="PROSITE" id="PS50199"/>
    </source>
</evidence>
<name>A0A6A4WXD7_AMPAM</name>
<dbReference type="Proteomes" id="UP000440578">
    <property type="component" value="Unassembled WGS sequence"/>
</dbReference>
<sequence length="317" mass="33877">MEIMHEPERPSGADEPDLLELTAQMGDVRIGGRPVSALLAHQAAPPRPVPLLSQSQYRPPEPAVVYSVSVSPPQPPAGLGQRPGPQLSPSHYQSGSGLTAEYLPSSSPYQPSVGQYIPSTSHYQPSTKRLRLQHEACGRLRLELDRTRRLWDRLNAETADLTRRLESVPAAPLVDNRLRWAESNHRLRRECDRMVTEIQELRTAQQGADPEDVGEGPPWECSACTFHNHPAMSACEQCEMPRPLTGTPAAAAPVPAAAPGGSAPAALHSACYCHPAGGAPRAAVRSTYCSWPESDGSAGSGGGGGGRAGLQYRLGTL</sequence>
<keyword evidence="1" id="KW-0479">Metal-binding</keyword>
<dbReference type="SMART" id="SM00547">
    <property type="entry name" value="ZnF_RBZ"/>
    <property type="match status" value="1"/>
</dbReference>
<dbReference type="InterPro" id="IPR036443">
    <property type="entry name" value="Znf_RanBP2_sf"/>
</dbReference>
<keyword evidence="2 4" id="KW-0863">Zinc-finger</keyword>
<dbReference type="Gene3D" id="2.30.30.380">
    <property type="entry name" value="Zn-finger domain of Sec23/24"/>
    <property type="match status" value="1"/>
</dbReference>
<feature type="compositionally biased region" description="Polar residues" evidence="5">
    <location>
        <begin position="104"/>
        <end position="125"/>
    </location>
</feature>
<evidence type="ECO:0000256" key="4">
    <source>
        <dbReference type="PROSITE-ProRule" id="PRU00322"/>
    </source>
</evidence>
<organism evidence="7 8">
    <name type="scientific">Amphibalanus amphitrite</name>
    <name type="common">Striped barnacle</name>
    <name type="synonym">Balanus amphitrite</name>
    <dbReference type="NCBI Taxonomy" id="1232801"/>
    <lineage>
        <taxon>Eukaryota</taxon>
        <taxon>Metazoa</taxon>
        <taxon>Ecdysozoa</taxon>
        <taxon>Arthropoda</taxon>
        <taxon>Crustacea</taxon>
        <taxon>Multicrustacea</taxon>
        <taxon>Cirripedia</taxon>
        <taxon>Thoracica</taxon>
        <taxon>Thoracicalcarea</taxon>
        <taxon>Balanomorpha</taxon>
        <taxon>Balanoidea</taxon>
        <taxon>Balanidae</taxon>
        <taxon>Amphibalaninae</taxon>
        <taxon>Amphibalanus</taxon>
    </lineage>
</organism>
<dbReference type="AlphaFoldDB" id="A0A6A4WXD7"/>
<dbReference type="SUPFAM" id="SSF90209">
    <property type="entry name" value="Ran binding protein zinc finger-like"/>
    <property type="match status" value="1"/>
</dbReference>
<dbReference type="InterPro" id="IPR001876">
    <property type="entry name" value="Znf_RanBP2"/>
</dbReference>
<gene>
    <name evidence="7" type="primary">Tab2_0</name>
    <name evidence="7" type="ORF">FJT64_018989</name>
</gene>
<evidence type="ECO:0000313" key="7">
    <source>
        <dbReference type="EMBL" id="KAF0309949.1"/>
    </source>
</evidence>
<feature type="region of interest" description="Disordered" evidence="5">
    <location>
        <begin position="66"/>
        <end position="125"/>
    </location>
</feature>
<keyword evidence="7" id="KW-0418">Kinase</keyword>
<feature type="compositionally biased region" description="Polar residues" evidence="5">
    <location>
        <begin position="87"/>
        <end position="97"/>
    </location>
</feature>
<dbReference type="GO" id="GO:0008270">
    <property type="term" value="F:zinc ion binding"/>
    <property type="evidence" value="ECO:0007669"/>
    <property type="project" value="UniProtKB-KW"/>
</dbReference>
<dbReference type="PROSITE" id="PS50199">
    <property type="entry name" value="ZF_RANBP2_2"/>
    <property type="match status" value="1"/>
</dbReference>
<dbReference type="EMBL" id="VIIS01000363">
    <property type="protein sequence ID" value="KAF0309949.1"/>
    <property type="molecule type" value="Genomic_DNA"/>
</dbReference>
<proteinExistence type="predicted"/>
<evidence type="ECO:0000256" key="3">
    <source>
        <dbReference type="ARBA" id="ARBA00022833"/>
    </source>
</evidence>
<evidence type="ECO:0000313" key="8">
    <source>
        <dbReference type="Proteomes" id="UP000440578"/>
    </source>
</evidence>
<dbReference type="PROSITE" id="PS01358">
    <property type="entry name" value="ZF_RANBP2_1"/>
    <property type="match status" value="1"/>
</dbReference>
<comment type="caution">
    <text evidence="7">The sequence shown here is derived from an EMBL/GenBank/DDBJ whole genome shotgun (WGS) entry which is preliminary data.</text>
</comment>
<dbReference type="OrthoDB" id="6367910at2759"/>
<accession>A0A6A4WXD7</accession>
<keyword evidence="8" id="KW-1185">Reference proteome</keyword>
<evidence type="ECO:0000256" key="2">
    <source>
        <dbReference type="ARBA" id="ARBA00022771"/>
    </source>
</evidence>
<dbReference type="GO" id="GO:0016301">
    <property type="term" value="F:kinase activity"/>
    <property type="evidence" value="ECO:0007669"/>
    <property type="project" value="UniProtKB-KW"/>
</dbReference>
<evidence type="ECO:0000256" key="5">
    <source>
        <dbReference type="SAM" id="MobiDB-lite"/>
    </source>
</evidence>
<evidence type="ECO:0000256" key="1">
    <source>
        <dbReference type="ARBA" id="ARBA00022723"/>
    </source>
</evidence>
<feature type="domain" description="RanBP2-type" evidence="6">
    <location>
        <begin position="214"/>
        <end position="244"/>
    </location>
</feature>
<keyword evidence="3" id="KW-0862">Zinc</keyword>